<keyword evidence="7 11" id="KW-0472">Membrane</keyword>
<accession>A0A1B0AN41</accession>
<evidence type="ECO:0000256" key="5">
    <source>
        <dbReference type="ARBA" id="ARBA00022725"/>
    </source>
</evidence>
<keyword evidence="8" id="KW-0675">Receptor</keyword>
<dbReference type="EMBL" id="JXJN01000699">
    <property type="status" value="NOT_ANNOTATED_CDS"/>
    <property type="molecule type" value="Genomic_DNA"/>
</dbReference>
<keyword evidence="9" id="KW-0807">Transducer</keyword>
<evidence type="ECO:0000256" key="4">
    <source>
        <dbReference type="ARBA" id="ARBA00022692"/>
    </source>
</evidence>
<sequence length="506" mass="58498">MADKICAKFLSIQQRNLAVLGFNLKAAQRQYLVDKPLKLLFVLSCNFYWTYGLINFAIYNIENFDEITGSLSVFNQDILLFFKMFIFFAKGNKFLNLIKRMNKLADKGKLTKNQEYDEWMSENRLAELIAKVYSYTCRVAVTFSATVPLIYSFYETYTSAELKLKLPLKARFSLDGKLSYFAFNYITCFIHLNTMASLTVGLDSLYFWFIYNISAHFRILRKKLEIMAVNLRTNLQYSIEDDLGTIIVYHLDIIRFIKSMNEIFGEILWAEVTMSCLQMCFAAHALMSDVDVSNAPFNIVVVFAVMIQLAIYCFGGEKIREESISLCSDVYLLFPWHKMSMKQKRLMLLPLLRSQKDAYLKVVVASKPFEPNLKGPNDHLNELLALSLLTPKDDYDLHYDQRQKGNENYRLKLDGFFLALPQEDDSSLLLLTEELLENLDEDISFDKQRFPMSTRTNGSITGLNLNTRSVSKPEVVFVEMPGKKMENKARNNIDPLGNDEDVTRNN</sequence>
<keyword evidence="13" id="KW-1185">Reference proteome</keyword>
<dbReference type="Pfam" id="PF02949">
    <property type="entry name" value="7tm_6"/>
    <property type="match status" value="1"/>
</dbReference>
<feature type="region of interest" description="Disordered" evidence="10">
    <location>
        <begin position="486"/>
        <end position="506"/>
    </location>
</feature>
<dbReference type="STRING" id="67801.A0A1B0AN41"/>
<reference evidence="12" key="2">
    <citation type="submission" date="2020-05" db="UniProtKB">
        <authorList>
            <consortium name="EnsemblMetazoa"/>
        </authorList>
    </citation>
    <scope>IDENTIFICATION</scope>
    <source>
        <strain evidence="12">IAEA</strain>
    </source>
</reference>
<dbReference type="PANTHER" id="PTHR21137">
    <property type="entry name" value="ODORANT RECEPTOR"/>
    <property type="match status" value="1"/>
</dbReference>
<name>A0A1B0AN41_9MUSC</name>
<evidence type="ECO:0000256" key="10">
    <source>
        <dbReference type="SAM" id="MobiDB-lite"/>
    </source>
</evidence>
<reference evidence="13" key="1">
    <citation type="submission" date="2015-01" db="EMBL/GenBank/DDBJ databases">
        <authorList>
            <person name="Aksoy S."/>
            <person name="Warren W."/>
            <person name="Wilson R.K."/>
        </authorList>
    </citation>
    <scope>NUCLEOTIDE SEQUENCE [LARGE SCALE GENOMIC DNA]</scope>
    <source>
        <strain evidence="13">IAEA</strain>
    </source>
</reference>
<protein>
    <recommendedName>
        <fullName evidence="14">Odorant receptor</fullName>
    </recommendedName>
</protein>
<keyword evidence="5" id="KW-0552">Olfaction</keyword>
<keyword evidence="2" id="KW-1003">Cell membrane</keyword>
<evidence type="ECO:0000256" key="7">
    <source>
        <dbReference type="ARBA" id="ARBA00023136"/>
    </source>
</evidence>
<dbReference type="GO" id="GO:0005549">
    <property type="term" value="F:odorant binding"/>
    <property type="evidence" value="ECO:0007669"/>
    <property type="project" value="InterPro"/>
</dbReference>
<proteinExistence type="predicted"/>
<keyword evidence="3" id="KW-0716">Sensory transduction</keyword>
<evidence type="ECO:0000256" key="6">
    <source>
        <dbReference type="ARBA" id="ARBA00022989"/>
    </source>
</evidence>
<dbReference type="PANTHER" id="PTHR21137:SF43">
    <property type="entry name" value="ODORANT RECEPTOR 47A-RELATED"/>
    <property type="match status" value="1"/>
</dbReference>
<evidence type="ECO:0008006" key="14">
    <source>
        <dbReference type="Google" id="ProtNLM"/>
    </source>
</evidence>
<keyword evidence="4 11" id="KW-0812">Transmembrane</keyword>
<feature type="transmembrane region" description="Helical" evidence="11">
    <location>
        <begin position="78"/>
        <end position="98"/>
    </location>
</feature>
<evidence type="ECO:0000256" key="1">
    <source>
        <dbReference type="ARBA" id="ARBA00004651"/>
    </source>
</evidence>
<dbReference type="VEuPathDB" id="VectorBase:GPPI002608"/>
<evidence type="ECO:0000256" key="3">
    <source>
        <dbReference type="ARBA" id="ARBA00022606"/>
    </source>
</evidence>
<feature type="transmembrane region" description="Helical" evidence="11">
    <location>
        <begin position="39"/>
        <end position="58"/>
    </location>
</feature>
<dbReference type="AlphaFoldDB" id="A0A1B0AN41"/>
<organism evidence="12 13">
    <name type="scientific">Glossina palpalis gambiensis</name>
    <dbReference type="NCBI Taxonomy" id="67801"/>
    <lineage>
        <taxon>Eukaryota</taxon>
        <taxon>Metazoa</taxon>
        <taxon>Ecdysozoa</taxon>
        <taxon>Arthropoda</taxon>
        <taxon>Hexapoda</taxon>
        <taxon>Insecta</taxon>
        <taxon>Pterygota</taxon>
        <taxon>Neoptera</taxon>
        <taxon>Endopterygota</taxon>
        <taxon>Diptera</taxon>
        <taxon>Brachycera</taxon>
        <taxon>Muscomorpha</taxon>
        <taxon>Hippoboscoidea</taxon>
        <taxon>Glossinidae</taxon>
        <taxon>Glossina</taxon>
    </lineage>
</organism>
<evidence type="ECO:0000256" key="9">
    <source>
        <dbReference type="ARBA" id="ARBA00023224"/>
    </source>
</evidence>
<comment type="subcellular location">
    <subcellularLocation>
        <location evidence="1">Cell membrane</location>
        <topology evidence="1">Multi-pass membrane protein</topology>
    </subcellularLocation>
</comment>
<dbReference type="Proteomes" id="UP000092460">
    <property type="component" value="Unassembled WGS sequence"/>
</dbReference>
<evidence type="ECO:0000256" key="2">
    <source>
        <dbReference type="ARBA" id="ARBA00022475"/>
    </source>
</evidence>
<dbReference type="EnsemblMetazoa" id="GPPI002608-RA">
    <property type="protein sequence ID" value="GPPI002608-PA"/>
    <property type="gene ID" value="GPPI002608"/>
</dbReference>
<evidence type="ECO:0000313" key="12">
    <source>
        <dbReference type="EnsemblMetazoa" id="GPPI002608-PA"/>
    </source>
</evidence>
<evidence type="ECO:0000256" key="11">
    <source>
        <dbReference type="SAM" id="Phobius"/>
    </source>
</evidence>
<evidence type="ECO:0000256" key="8">
    <source>
        <dbReference type="ARBA" id="ARBA00023170"/>
    </source>
</evidence>
<dbReference type="GO" id="GO:0005886">
    <property type="term" value="C:plasma membrane"/>
    <property type="evidence" value="ECO:0007669"/>
    <property type="project" value="UniProtKB-SubCell"/>
</dbReference>
<dbReference type="InterPro" id="IPR004117">
    <property type="entry name" value="7tm6_olfct_rcpt"/>
</dbReference>
<keyword evidence="6 11" id="KW-1133">Transmembrane helix</keyword>
<evidence type="ECO:0000313" key="13">
    <source>
        <dbReference type="Proteomes" id="UP000092460"/>
    </source>
</evidence>
<dbReference type="GO" id="GO:0007165">
    <property type="term" value="P:signal transduction"/>
    <property type="evidence" value="ECO:0007669"/>
    <property type="project" value="UniProtKB-KW"/>
</dbReference>
<dbReference type="GO" id="GO:0004984">
    <property type="term" value="F:olfactory receptor activity"/>
    <property type="evidence" value="ECO:0007669"/>
    <property type="project" value="InterPro"/>
</dbReference>